<name>A0AAV6UVF1_9ARAC</name>
<dbReference type="AlphaFoldDB" id="A0AAV6UVF1"/>
<evidence type="ECO:0000313" key="1">
    <source>
        <dbReference type="EMBL" id="KAG8188322.1"/>
    </source>
</evidence>
<comment type="caution">
    <text evidence="1">The sequence shown here is derived from an EMBL/GenBank/DDBJ whole genome shotgun (WGS) entry which is preliminary data.</text>
</comment>
<protein>
    <submittedName>
        <fullName evidence="1">Uncharacterized protein</fullName>
    </submittedName>
</protein>
<keyword evidence="2" id="KW-1185">Reference proteome</keyword>
<proteinExistence type="predicted"/>
<sequence length="118" mass="13240">MDDLDGILVDGSLDDYHQKKTFPSLSPPSTPARRNRLCPHSEVCRSAGTQNCQCTACRESRRVDVFLIVPSPTQHDACVPTNTQNRTLLVARNYPLHLRGSFKLSAIRIFRNLSSVCR</sequence>
<accession>A0AAV6UVF1</accession>
<gene>
    <name evidence="1" type="ORF">JTE90_008962</name>
</gene>
<evidence type="ECO:0000313" key="2">
    <source>
        <dbReference type="Proteomes" id="UP000827092"/>
    </source>
</evidence>
<reference evidence="1 2" key="1">
    <citation type="journal article" date="2022" name="Nat. Ecol. Evol.">
        <title>A masculinizing supergene underlies an exaggerated male reproductive morph in a spider.</title>
        <authorList>
            <person name="Hendrickx F."/>
            <person name="De Corte Z."/>
            <person name="Sonet G."/>
            <person name="Van Belleghem S.M."/>
            <person name="Kostlbacher S."/>
            <person name="Vangestel C."/>
        </authorList>
    </citation>
    <scope>NUCLEOTIDE SEQUENCE [LARGE SCALE GENOMIC DNA]</scope>
    <source>
        <strain evidence="1">W744_W776</strain>
    </source>
</reference>
<dbReference type="Proteomes" id="UP000827092">
    <property type="component" value="Unassembled WGS sequence"/>
</dbReference>
<organism evidence="1 2">
    <name type="scientific">Oedothorax gibbosus</name>
    <dbReference type="NCBI Taxonomy" id="931172"/>
    <lineage>
        <taxon>Eukaryota</taxon>
        <taxon>Metazoa</taxon>
        <taxon>Ecdysozoa</taxon>
        <taxon>Arthropoda</taxon>
        <taxon>Chelicerata</taxon>
        <taxon>Arachnida</taxon>
        <taxon>Araneae</taxon>
        <taxon>Araneomorphae</taxon>
        <taxon>Entelegynae</taxon>
        <taxon>Araneoidea</taxon>
        <taxon>Linyphiidae</taxon>
        <taxon>Erigoninae</taxon>
        <taxon>Oedothorax</taxon>
    </lineage>
</organism>
<dbReference type="EMBL" id="JAFNEN010000242">
    <property type="protein sequence ID" value="KAG8188322.1"/>
    <property type="molecule type" value="Genomic_DNA"/>
</dbReference>